<dbReference type="PANTHER" id="PTHR47219:SF9">
    <property type="entry name" value="GTPASE ACTIVATING PROTEIN AND CENTROSOME-ASSOCIATED, ISOFORM B"/>
    <property type="match status" value="1"/>
</dbReference>
<evidence type="ECO:0000256" key="3">
    <source>
        <dbReference type="SAM" id="MobiDB-lite"/>
    </source>
</evidence>
<dbReference type="InterPro" id="IPR035969">
    <property type="entry name" value="Rab-GAP_TBC_sf"/>
</dbReference>
<dbReference type="FunFam" id="1.10.472.80:FF:000027">
    <property type="entry name" value="GTPase activating protein (Evi5)"/>
    <property type="match status" value="1"/>
</dbReference>
<feature type="compositionally biased region" description="Low complexity" evidence="3">
    <location>
        <begin position="282"/>
        <end position="302"/>
    </location>
</feature>
<organism evidence="5">
    <name type="scientific">Mucor ambiguus</name>
    <dbReference type="NCBI Taxonomy" id="91626"/>
    <lineage>
        <taxon>Eukaryota</taxon>
        <taxon>Fungi</taxon>
        <taxon>Fungi incertae sedis</taxon>
        <taxon>Mucoromycota</taxon>
        <taxon>Mucoromycotina</taxon>
        <taxon>Mucoromycetes</taxon>
        <taxon>Mucorales</taxon>
        <taxon>Mucorineae</taxon>
        <taxon>Mucoraceae</taxon>
        <taxon>Mucor</taxon>
    </lineage>
</organism>
<keyword evidence="1" id="KW-0343">GTPase activation</keyword>
<dbReference type="GO" id="GO:0031267">
    <property type="term" value="F:small GTPase binding"/>
    <property type="evidence" value="ECO:0007669"/>
    <property type="project" value="TreeGrafter"/>
</dbReference>
<evidence type="ECO:0000259" key="4">
    <source>
        <dbReference type="PROSITE" id="PS50086"/>
    </source>
</evidence>
<dbReference type="Gene3D" id="1.10.8.270">
    <property type="entry name" value="putative rabgap domain of human tbc1 domain family member 14 like domains"/>
    <property type="match status" value="1"/>
</dbReference>
<feature type="compositionally biased region" description="Low complexity" evidence="3">
    <location>
        <begin position="139"/>
        <end position="154"/>
    </location>
</feature>
<keyword evidence="6" id="KW-1185">Reference proteome</keyword>
<dbReference type="InterPro" id="IPR050302">
    <property type="entry name" value="Rab_GAP_TBC_domain"/>
</dbReference>
<evidence type="ECO:0000256" key="2">
    <source>
        <dbReference type="SAM" id="Coils"/>
    </source>
</evidence>
<feature type="compositionally biased region" description="Low complexity" evidence="3">
    <location>
        <begin position="262"/>
        <end position="275"/>
    </location>
</feature>
<feature type="compositionally biased region" description="Polar residues" evidence="3">
    <location>
        <begin position="155"/>
        <end position="170"/>
    </location>
</feature>
<accession>A0A0C9MYZ9</accession>
<proteinExistence type="predicted"/>
<dbReference type="Pfam" id="PF23436">
    <property type="entry name" value="RabGap-TBC_2"/>
    <property type="match status" value="1"/>
</dbReference>
<feature type="compositionally biased region" description="Polar residues" evidence="3">
    <location>
        <begin position="196"/>
        <end position="209"/>
    </location>
</feature>
<keyword evidence="2" id="KW-0175">Coiled coil</keyword>
<dbReference type="AlphaFoldDB" id="A0A0C9MYZ9"/>
<dbReference type="InterPro" id="IPR000195">
    <property type="entry name" value="Rab-GAP-TBC_dom"/>
</dbReference>
<feature type="region of interest" description="Disordered" evidence="3">
    <location>
        <begin position="195"/>
        <end position="247"/>
    </location>
</feature>
<protein>
    <submittedName>
        <fullName evidence="5">RabGAP/TBC</fullName>
    </submittedName>
</protein>
<feature type="domain" description="Rab-GAP TBC" evidence="4">
    <location>
        <begin position="393"/>
        <end position="578"/>
    </location>
</feature>
<evidence type="ECO:0000313" key="5">
    <source>
        <dbReference type="EMBL" id="GAN08822.1"/>
    </source>
</evidence>
<evidence type="ECO:0000256" key="1">
    <source>
        <dbReference type="ARBA" id="ARBA00022468"/>
    </source>
</evidence>
<dbReference type="STRING" id="91626.A0A0C9MYZ9"/>
<dbReference type="SUPFAM" id="SSF47923">
    <property type="entry name" value="Ypt/Rab-GAP domain of gyp1p"/>
    <property type="match status" value="2"/>
</dbReference>
<dbReference type="FunFam" id="1.10.8.270:FF:000001">
    <property type="entry name" value="TBC1 domain family member 1"/>
    <property type="match status" value="1"/>
</dbReference>
<feature type="region of interest" description="Disordered" evidence="3">
    <location>
        <begin position="262"/>
        <end position="306"/>
    </location>
</feature>
<reference evidence="5" key="1">
    <citation type="submission" date="2014-09" db="EMBL/GenBank/DDBJ databases">
        <title>Draft genome sequence of an oleaginous Mucoromycotina fungus Mucor ambiguus NBRC6742.</title>
        <authorList>
            <person name="Takeda I."/>
            <person name="Yamane N."/>
            <person name="Morita T."/>
            <person name="Tamano K."/>
            <person name="Machida M."/>
            <person name="Baker S."/>
            <person name="Koike H."/>
        </authorList>
    </citation>
    <scope>NUCLEOTIDE SEQUENCE</scope>
    <source>
        <strain evidence="5">NBRC 6742</strain>
    </source>
</reference>
<name>A0A0C9MYZ9_9FUNG</name>
<dbReference type="Gene3D" id="1.10.10.750">
    <property type="entry name" value="Ypt/Rab-GAP domain of gyp1p, domain 1"/>
    <property type="match status" value="1"/>
</dbReference>
<feature type="coiled-coil region" evidence="2">
    <location>
        <begin position="659"/>
        <end position="707"/>
    </location>
</feature>
<dbReference type="EMBL" id="DF836515">
    <property type="protein sequence ID" value="GAN08822.1"/>
    <property type="molecule type" value="Genomic_DNA"/>
</dbReference>
<feature type="coiled-coil region" evidence="2">
    <location>
        <begin position="751"/>
        <end position="792"/>
    </location>
</feature>
<dbReference type="PROSITE" id="PS50086">
    <property type="entry name" value="TBC_RABGAP"/>
    <property type="match status" value="1"/>
</dbReference>
<dbReference type="OrthoDB" id="295078at2759"/>
<evidence type="ECO:0000313" key="6">
    <source>
        <dbReference type="Proteomes" id="UP000053815"/>
    </source>
</evidence>
<dbReference type="SMART" id="SM00164">
    <property type="entry name" value="TBC"/>
    <property type="match status" value="1"/>
</dbReference>
<dbReference type="Gene3D" id="1.10.472.80">
    <property type="entry name" value="Ypt/Rab-GAP domain of gyp1p, domain 3"/>
    <property type="match status" value="1"/>
</dbReference>
<dbReference type="PANTHER" id="PTHR47219">
    <property type="entry name" value="RAB GTPASE-ACTIVATING PROTEIN 1-LIKE"/>
    <property type="match status" value="1"/>
</dbReference>
<sequence>MTKVINSANDAILQKEFLPEQQETINFYSDDSTDEYEFHDTDSIALDTKAVNEKSITESDNSVDVVAITPLAEDDDSSSVSSSIDSTSYFEKPLRTYSEDTILTPPIKSLSDKKEAIQEEAEEQDATTTCSPIVDRPPSQSQSRQSVSTISSVSDMNEISLNDQQPSSLPSEEEEKEEYNPLKIITSALVSGERPQITTVPVPTRLQTSAPPPPPKDIIYESISPLSQAPSPPSSRRDSIDNESIASTSTTRSIFALWSPFRSSSSTNTSPASSRRPSKQNTVPIITTTPAAPRPSASFAARQTRMSRPTSIISPLPGFQEALLAQMEQLNVSNTNDPKSKVIKNLKRQSIRHSLVSQNKGDDYDWDFWAGIMCDFQNLSKVNKDLIKHIRFGIPPSIRGMVWQLLAKSKDEVLVTKYMDLLKLPSPYDKMIQRDLARTFPGHTYFKETDGQGQEGLYNVVRAYSLYDKEVGYCQGLAFIVGPMLLNMPDEDAFCVLIQLMYKYGLRGHFTPDMDGLQLRLFQFDALVQEYLPHVARHLKQQGINSTMYASQWFMTLFAYKFPLNLVYRIYDVIFTEGISSIFKFAIALLKRNQTTILGFDFEHLLDFLKNGLFEEYKASTRIRTNDACELEFPAKRLSQLEKEHKALIQKELADASIIEELQKSNLEMKKQLKALEAKTKTLKQEHKDVDSQLQDTLRELNTLKDEGSSLKTLVASLDKAVTELPEKIESKTKDQFEGLCSENASLIGHNSTLEDQLQKAESVLIDIKIRYAQSENDKEELHRRLYELKKLMSF</sequence>
<dbReference type="GO" id="GO:0005096">
    <property type="term" value="F:GTPase activator activity"/>
    <property type="evidence" value="ECO:0007669"/>
    <property type="project" value="UniProtKB-KW"/>
</dbReference>
<feature type="region of interest" description="Disordered" evidence="3">
    <location>
        <begin position="106"/>
        <end position="180"/>
    </location>
</feature>
<dbReference type="Proteomes" id="UP000053815">
    <property type="component" value="Unassembled WGS sequence"/>
</dbReference>
<gene>
    <name evidence="5" type="ORF">MAM1_0226d08339</name>
</gene>